<dbReference type="RefSeq" id="WP_171201263.1">
    <property type="nucleotide sequence ID" value="NZ_JABEND010000015.1"/>
</dbReference>
<dbReference type="InterPro" id="IPR050278">
    <property type="entry name" value="Serine_Prot_S9B/DPPIV"/>
</dbReference>
<dbReference type="PANTHER" id="PTHR11731:SF193">
    <property type="entry name" value="DIPEPTIDYL PEPTIDASE 9"/>
    <property type="match status" value="1"/>
</dbReference>
<dbReference type="AlphaFoldDB" id="A0A849AAK7"/>
<dbReference type="Gene3D" id="3.40.50.1820">
    <property type="entry name" value="alpha/beta hydrolase"/>
    <property type="match status" value="1"/>
</dbReference>
<comment type="caution">
    <text evidence="4">The sequence shown here is derived from an EMBL/GenBank/DDBJ whole genome shotgun (WGS) entry which is preliminary data.</text>
</comment>
<accession>A0A849AAK7</accession>
<dbReference type="SUPFAM" id="SSF53474">
    <property type="entry name" value="alpha/beta-Hydrolases"/>
    <property type="match status" value="1"/>
</dbReference>
<dbReference type="Pfam" id="PF00930">
    <property type="entry name" value="DPPIV_N"/>
    <property type="match status" value="1"/>
</dbReference>
<dbReference type="Gene3D" id="2.140.10.30">
    <property type="entry name" value="Dipeptidylpeptidase IV, N-terminal domain"/>
    <property type="match status" value="1"/>
</dbReference>
<evidence type="ECO:0000259" key="3">
    <source>
        <dbReference type="Pfam" id="PF00930"/>
    </source>
</evidence>
<feature type="compositionally biased region" description="Low complexity" evidence="1">
    <location>
        <begin position="1"/>
        <end position="42"/>
    </location>
</feature>
<feature type="region of interest" description="Disordered" evidence="1">
    <location>
        <begin position="1"/>
        <end position="46"/>
    </location>
</feature>
<evidence type="ECO:0000313" key="5">
    <source>
        <dbReference type="Proteomes" id="UP000562984"/>
    </source>
</evidence>
<evidence type="ECO:0000259" key="2">
    <source>
        <dbReference type="Pfam" id="PF00326"/>
    </source>
</evidence>
<dbReference type="EMBL" id="JABEND010000015">
    <property type="protein sequence ID" value="NNG37565.1"/>
    <property type="molecule type" value="Genomic_DNA"/>
</dbReference>
<dbReference type="Pfam" id="PF00326">
    <property type="entry name" value="Peptidase_S9"/>
    <property type="match status" value="1"/>
</dbReference>
<organism evidence="4 5">
    <name type="scientific">Nakamurella aerolata</name>
    <dbReference type="NCBI Taxonomy" id="1656892"/>
    <lineage>
        <taxon>Bacteria</taxon>
        <taxon>Bacillati</taxon>
        <taxon>Actinomycetota</taxon>
        <taxon>Actinomycetes</taxon>
        <taxon>Nakamurellales</taxon>
        <taxon>Nakamurellaceae</taxon>
        <taxon>Nakamurella</taxon>
    </lineage>
</organism>
<proteinExistence type="predicted"/>
<sequence>MAAAEDSTAPDTTAATDPVATDPAATDSAAPDSAAPDSTGSAGLSFPRLSARTQRFTLGEPRNVQVAGTGERVLFVRTASGTDRTGVLWSFECDSGAERVLADPAALLTGGEQLSAAERARRERSRESGAGVTSYQLDNAGTVAVFALSGSAWSCDLATGEVTELPRPAGVDAVMDPRVDPTGSRVGYLAGGSLRVAELAGGADRALAEPDADTITWGAAEFVAAEEMDRHHGFWWSPDGQRLLAQRTDEAPVPVWQLADPADPSATPVPHRYPVAGSTDAEVTLWLLDLDGRRTQVAWDTAAYPYLTRVSWTDAGAVIQLLSRDQRRGLIGRIDPDSGALSTLTELSDDVWIELAPGVPQLTDRGLLTLLDDAASDTRRLALDGRPLSPVGLQVRAVVRAGDDGILVRGNGSDPSAIGVYRIGWDTSAQQLTPESGVHAVSVGGDTVATSSADLDSDGITVSISRGGEPLGTLERRGIEAPLMPRPTLLRAGERRIPTAVLFPTGHRPGSERLPVLMAPYGGPHGQLVQQHRRMFLQAQFLADQGFCVIVADGRGTPGGGPAWEKSIRDAFAEVTLADQVAALEAVAGQYPDDIDPARVGILGWSYGGYLSALAVLDRPDVFNAAVAGAPVTEWRLYDTFYTERYLGHPGQQPQVYDANSLLPLASRPLAPGVAEPELLILHGMVDDNVVVAHTLQLSSALLAAGRRHAVIPLTGVTHMTPQEIVAENLLRLQVDFLRRALAVDA</sequence>
<dbReference type="GO" id="GO:0004252">
    <property type="term" value="F:serine-type endopeptidase activity"/>
    <property type="evidence" value="ECO:0007669"/>
    <property type="project" value="InterPro"/>
</dbReference>
<evidence type="ECO:0000256" key="1">
    <source>
        <dbReference type="SAM" id="MobiDB-lite"/>
    </source>
</evidence>
<evidence type="ECO:0000313" key="4">
    <source>
        <dbReference type="EMBL" id="NNG37565.1"/>
    </source>
</evidence>
<dbReference type="Proteomes" id="UP000562984">
    <property type="component" value="Unassembled WGS sequence"/>
</dbReference>
<dbReference type="GO" id="GO:0006508">
    <property type="term" value="P:proteolysis"/>
    <property type="evidence" value="ECO:0007669"/>
    <property type="project" value="InterPro"/>
</dbReference>
<dbReference type="InterPro" id="IPR002469">
    <property type="entry name" value="Peptidase_S9B_N"/>
</dbReference>
<keyword evidence="5" id="KW-1185">Reference proteome</keyword>
<reference evidence="4 5" key="1">
    <citation type="submission" date="2020-05" db="EMBL/GenBank/DDBJ databases">
        <title>Nakamurella sp. DB0629 isolated from air conditioner.</title>
        <authorList>
            <person name="Kim D.H."/>
            <person name="Kim D.-U."/>
        </authorList>
    </citation>
    <scope>NUCLEOTIDE SEQUENCE [LARGE SCALE GENOMIC DNA]</scope>
    <source>
        <strain evidence="4 5">DB0629</strain>
    </source>
</reference>
<dbReference type="InterPro" id="IPR029058">
    <property type="entry name" value="AB_hydrolase_fold"/>
</dbReference>
<name>A0A849AAK7_9ACTN</name>
<dbReference type="InterPro" id="IPR001375">
    <property type="entry name" value="Peptidase_S9_cat"/>
</dbReference>
<protein>
    <submittedName>
        <fullName evidence="4">S9 family peptidase</fullName>
    </submittedName>
</protein>
<dbReference type="SUPFAM" id="SSF82171">
    <property type="entry name" value="DPP6 N-terminal domain-like"/>
    <property type="match status" value="1"/>
</dbReference>
<dbReference type="PANTHER" id="PTHR11731">
    <property type="entry name" value="PROTEASE FAMILY S9B,C DIPEPTIDYL-PEPTIDASE IV-RELATED"/>
    <property type="match status" value="1"/>
</dbReference>
<dbReference type="InterPro" id="IPR002470">
    <property type="entry name" value="Peptidase_S9A"/>
</dbReference>
<dbReference type="PRINTS" id="PR00862">
    <property type="entry name" value="PROLIGOPTASE"/>
</dbReference>
<feature type="domain" description="Dipeptidylpeptidase IV N-terminal" evidence="3">
    <location>
        <begin position="149"/>
        <end position="371"/>
    </location>
</feature>
<gene>
    <name evidence="4" type="ORF">HKD39_18045</name>
</gene>
<feature type="domain" description="Peptidase S9 prolyl oligopeptidase catalytic" evidence="2">
    <location>
        <begin position="537"/>
        <end position="743"/>
    </location>
</feature>
<dbReference type="GO" id="GO:0008239">
    <property type="term" value="F:dipeptidyl-peptidase activity"/>
    <property type="evidence" value="ECO:0007669"/>
    <property type="project" value="TreeGrafter"/>
</dbReference>